<keyword evidence="9 10" id="KW-0539">Nucleus</keyword>
<evidence type="ECO:0000256" key="5">
    <source>
        <dbReference type="ARBA" id="ARBA00022679"/>
    </source>
</evidence>
<reference evidence="11 12" key="1">
    <citation type="submission" date="2015-07" db="EMBL/GenBank/DDBJ databases">
        <title>Emmonsia species relationships and genome sequence.</title>
        <authorList>
            <person name="Cuomo C.A."/>
            <person name="Schwartz I.S."/>
            <person name="Kenyon C."/>
            <person name="de Hoog G.S."/>
            <person name="Govender N.P."/>
            <person name="Botha A."/>
            <person name="Moreno L."/>
            <person name="de Vries M."/>
            <person name="Munoz J.F."/>
            <person name="Stielow J.B."/>
        </authorList>
    </citation>
    <scope>NUCLEOTIDE SEQUENCE [LARGE SCALE GENOMIC DNA]</scope>
    <source>
        <strain evidence="11 12">CBS 136260</strain>
    </source>
</reference>
<protein>
    <recommendedName>
        <fullName evidence="10">Adenylate kinase isoenzyme 6 homolog</fullName>
        <shortName evidence="10">AK6</shortName>
        <ecNumber evidence="10">2.7.4.3</ecNumber>
    </recommendedName>
    <alternativeName>
        <fullName evidence="10">Dual activity adenylate kinase/ATPase</fullName>
        <shortName evidence="10">AK/ATPase</shortName>
    </alternativeName>
</protein>
<sequence length="177" mass="19895">MRTLPNVIITGTPGVGKTVHCEHLAQETGLRHLSINQVVKEHGCHEGFDDELKSYIVDEDKLLDAIEEDVLKGGWLIDWHACDVFPKSWIDLVVVIRCTSTAILYDRLAARGYSEAKLQENLDAEIFEVILEEAREAYDDEIIVELMSEKDGDLESNCERIGGWVDAWKASHAEGSE</sequence>
<dbReference type="PANTHER" id="PTHR12595:SF0">
    <property type="entry name" value="ADENYLATE KINASE ISOENZYME 6"/>
    <property type="match status" value="1"/>
</dbReference>
<feature type="binding site" evidence="10">
    <location>
        <position position="18"/>
    </location>
    <ligand>
        <name>ATP</name>
        <dbReference type="ChEBI" id="CHEBI:30616"/>
    </ligand>
</feature>
<comment type="similarity">
    <text evidence="10">Belongs to the adenylate kinase family. AK6 subfamily.</text>
</comment>
<comment type="catalytic activity">
    <reaction evidence="1 10">
        <text>AMP + ATP = 2 ADP</text>
        <dbReference type="Rhea" id="RHEA:12973"/>
        <dbReference type="ChEBI" id="CHEBI:30616"/>
        <dbReference type="ChEBI" id="CHEBI:456215"/>
        <dbReference type="ChEBI" id="CHEBI:456216"/>
        <dbReference type="EC" id="2.7.4.3"/>
    </reaction>
</comment>
<dbReference type="GO" id="GO:0004017">
    <property type="term" value="F:AMP kinase activity"/>
    <property type="evidence" value="ECO:0007669"/>
    <property type="project" value="UniProtKB-UniRule"/>
</dbReference>
<dbReference type="InterPro" id="IPR027417">
    <property type="entry name" value="P-loop_NTPase"/>
</dbReference>
<dbReference type="Gene3D" id="3.40.50.300">
    <property type="entry name" value="P-loop containing nucleotide triphosphate hydrolases"/>
    <property type="match status" value="1"/>
</dbReference>
<dbReference type="EMBL" id="LGUA01000862">
    <property type="protein sequence ID" value="OAX79882.1"/>
    <property type="molecule type" value="Genomic_DNA"/>
</dbReference>
<dbReference type="GO" id="GO:0016887">
    <property type="term" value="F:ATP hydrolysis activity"/>
    <property type="evidence" value="ECO:0007669"/>
    <property type="project" value="UniProtKB-UniRule"/>
</dbReference>
<name>A0A1B7NSU8_9EURO</name>
<evidence type="ECO:0000256" key="6">
    <source>
        <dbReference type="ARBA" id="ARBA00022741"/>
    </source>
</evidence>
<dbReference type="GO" id="GO:0005634">
    <property type="term" value="C:nucleus"/>
    <property type="evidence" value="ECO:0007669"/>
    <property type="project" value="UniProtKB-SubCell"/>
</dbReference>
<evidence type="ECO:0000256" key="8">
    <source>
        <dbReference type="ARBA" id="ARBA00022840"/>
    </source>
</evidence>
<dbReference type="GO" id="GO:0005737">
    <property type="term" value="C:cytoplasm"/>
    <property type="evidence" value="ECO:0007669"/>
    <property type="project" value="UniProtKB-SubCell"/>
</dbReference>
<feature type="binding site" evidence="10">
    <location>
        <position position="17"/>
    </location>
    <ligand>
        <name>ATP</name>
        <dbReference type="ChEBI" id="CHEBI:30616"/>
    </ligand>
</feature>
<keyword evidence="7 10" id="KW-0418">Kinase</keyword>
<feature type="binding site" evidence="10">
    <location>
        <position position="14"/>
    </location>
    <ligand>
        <name>ATP</name>
        <dbReference type="ChEBI" id="CHEBI:30616"/>
    </ligand>
</feature>
<dbReference type="InterPro" id="IPR020618">
    <property type="entry name" value="Adenyl_kinase_AK6"/>
</dbReference>
<gene>
    <name evidence="11" type="ORF">ACJ72_05798</name>
</gene>
<evidence type="ECO:0000256" key="7">
    <source>
        <dbReference type="ARBA" id="ARBA00022777"/>
    </source>
</evidence>
<keyword evidence="4 10" id="KW-0698">rRNA processing</keyword>
<feature type="binding site" evidence="10">
    <location>
        <position position="111"/>
    </location>
    <ligand>
        <name>ATP</name>
        <dbReference type="ChEBI" id="CHEBI:30616"/>
    </ligand>
</feature>
<evidence type="ECO:0000313" key="11">
    <source>
        <dbReference type="EMBL" id="OAX79882.1"/>
    </source>
</evidence>
<dbReference type="OrthoDB" id="10251185at2759"/>
<keyword evidence="12" id="KW-1185">Reference proteome</keyword>
<feature type="binding site" evidence="10">
    <location>
        <position position="16"/>
    </location>
    <ligand>
        <name>ATP</name>
        <dbReference type="ChEBI" id="CHEBI:30616"/>
    </ligand>
</feature>
<evidence type="ECO:0000256" key="10">
    <source>
        <dbReference type="HAMAP-Rule" id="MF_03173"/>
    </source>
</evidence>
<keyword evidence="6 10" id="KW-0547">Nucleotide-binding</keyword>
<keyword evidence="3 10" id="KW-0690">Ribosome biogenesis</keyword>
<keyword evidence="5 10" id="KW-0808">Transferase</keyword>
<dbReference type="EC" id="2.7.4.3" evidence="10"/>
<dbReference type="GO" id="GO:0005524">
    <property type="term" value="F:ATP binding"/>
    <property type="evidence" value="ECO:0007669"/>
    <property type="project" value="UniProtKB-KW"/>
</dbReference>
<dbReference type="PANTHER" id="PTHR12595">
    <property type="entry name" value="POS9-ACTIVATING FACTOR FAP7-RELATED"/>
    <property type="match status" value="1"/>
</dbReference>
<feature type="region of interest" description="LID" evidence="10">
    <location>
        <begin position="110"/>
        <end position="120"/>
    </location>
</feature>
<feature type="region of interest" description="NMPbind" evidence="10">
    <location>
        <begin position="34"/>
        <end position="57"/>
    </location>
</feature>
<evidence type="ECO:0000256" key="3">
    <source>
        <dbReference type="ARBA" id="ARBA00022517"/>
    </source>
</evidence>
<dbReference type="Pfam" id="PF13238">
    <property type="entry name" value="AAA_18"/>
    <property type="match status" value="1"/>
</dbReference>
<accession>A0A1B7NSU8</accession>
<keyword evidence="8 10" id="KW-0067">ATP-binding</keyword>
<comment type="caution">
    <text evidence="11">The sequence shown here is derived from an EMBL/GenBank/DDBJ whole genome shotgun (WGS) entry which is preliminary data.</text>
</comment>
<dbReference type="Proteomes" id="UP000091918">
    <property type="component" value="Unassembled WGS sequence"/>
</dbReference>
<dbReference type="SUPFAM" id="SSF52540">
    <property type="entry name" value="P-loop containing nucleoside triphosphate hydrolases"/>
    <property type="match status" value="1"/>
</dbReference>
<comment type="catalytic activity">
    <reaction evidence="10">
        <text>ATP + H2O = ADP + phosphate + H(+)</text>
        <dbReference type="Rhea" id="RHEA:13065"/>
        <dbReference type="ChEBI" id="CHEBI:15377"/>
        <dbReference type="ChEBI" id="CHEBI:15378"/>
        <dbReference type="ChEBI" id="CHEBI:30616"/>
        <dbReference type="ChEBI" id="CHEBI:43474"/>
        <dbReference type="ChEBI" id="CHEBI:456216"/>
    </reaction>
</comment>
<evidence type="ECO:0000256" key="2">
    <source>
        <dbReference type="ARBA" id="ARBA00022490"/>
    </source>
</evidence>
<evidence type="ECO:0000256" key="9">
    <source>
        <dbReference type="ARBA" id="ARBA00023242"/>
    </source>
</evidence>
<evidence type="ECO:0000313" key="12">
    <source>
        <dbReference type="Proteomes" id="UP000091918"/>
    </source>
</evidence>
<comment type="subcellular location">
    <subcellularLocation>
        <location evidence="10">Cytoplasm</location>
    </subcellularLocation>
    <subcellularLocation>
        <location evidence="10">Nucleus</location>
    </subcellularLocation>
</comment>
<dbReference type="GO" id="GO:0006364">
    <property type="term" value="P:rRNA processing"/>
    <property type="evidence" value="ECO:0007669"/>
    <property type="project" value="UniProtKB-KW"/>
</dbReference>
<feature type="binding site" evidence="10">
    <location>
        <position position="19"/>
    </location>
    <ligand>
        <name>ATP</name>
        <dbReference type="ChEBI" id="CHEBI:30616"/>
    </ligand>
</feature>
<evidence type="ECO:0000256" key="4">
    <source>
        <dbReference type="ARBA" id="ARBA00022552"/>
    </source>
</evidence>
<proteinExistence type="inferred from homology"/>
<dbReference type="HAMAP" id="MF_00039">
    <property type="entry name" value="Adenylate_kinase_AK6"/>
    <property type="match status" value="1"/>
</dbReference>
<feature type="binding site" evidence="10">
    <location>
        <position position="150"/>
    </location>
    <ligand>
        <name>ATP</name>
        <dbReference type="ChEBI" id="CHEBI:30616"/>
    </ligand>
</feature>
<comment type="subunit">
    <text evidence="10">Interacts with small ribosomal subunit protein uS11. Not a structural component of 43S pre-ribosomes, but transiently interacts with them by binding to uS11.</text>
</comment>
<dbReference type="AlphaFoldDB" id="A0A1B7NSU8"/>
<dbReference type="GO" id="GO:0042274">
    <property type="term" value="P:ribosomal small subunit biogenesis"/>
    <property type="evidence" value="ECO:0007669"/>
    <property type="project" value="UniProtKB-UniRule"/>
</dbReference>
<keyword evidence="2 10" id="KW-0963">Cytoplasm</keyword>
<dbReference type="FunFam" id="3.40.50.300:FF:000372">
    <property type="entry name" value="Adenylate kinase isoenzyme 6 homolog"/>
    <property type="match status" value="1"/>
</dbReference>
<organism evidence="11 12">
    <name type="scientific">Emergomyces africanus</name>
    <dbReference type="NCBI Taxonomy" id="1955775"/>
    <lineage>
        <taxon>Eukaryota</taxon>
        <taxon>Fungi</taxon>
        <taxon>Dikarya</taxon>
        <taxon>Ascomycota</taxon>
        <taxon>Pezizomycotina</taxon>
        <taxon>Eurotiomycetes</taxon>
        <taxon>Eurotiomycetidae</taxon>
        <taxon>Onygenales</taxon>
        <taxon>Ajellomycetaceae</taxon>
        <taxon>Emergomyces</taxon>
    </lineage>
</organism>
<dbReference type="STRING" id="1658172.A0A1B7NSU8"/>
<comment type="function">
    <text evidence="10">Broad-specificity nucleoside monophosphate (NMP) kinase that catalyzes the reversible transfer of the terminal phosphate group between nucleoside triphosphates and monophosphates. Has also ATPase activity. Involved in the late cytoplasmic maturation steps of the 40S ribosomal particles, specifically 18S rRNA maturation. While NMP activity is not required for ribosome maturation, ATPase activity is. Associates transiently with small ribosomal subunit protein uS11. ATP hydrolysis breaks the interaction with uS11. May temporarily remove uS11 from the ribosome to enable a conformational change of the ribosomal RNA that is needed for the final maturation step of the small ribosomal subunit. Its NMP activity may have a role in nuclear energy homeostasis.</text>
</comment>
<evidence type="ECO:0000256" key="1">
    <source>
        <dbReference type="ARBA" id="ARBA00000582"/>
    </source>
</evidence>